<dbReference type="AlphaFoldDB" id="A0A177B893"/>
<dbReference type="FunFam" id="3.40.50.300:FF:000008">
    <property type="entry name" value="ATP-dependent RNA helicase RhlB"/>
    <property type="match status" value="1"/>
</dbReference>
<feature type="compositionally biased region" description="Low complexity" evidence="9">
    <location>
        <begin position="588"/>
        <end position="602"/>
    </location>
</feature>
<protein>
    <recommendedName>
        <fullName evidence="1">RNA helicase</fullName>
        <ecNumber evidence="1">3.6.4.13</ecNumber>
    </recommendedName>
</protein>
<evidence type="ECO:0000313" key="13">
    <source>
        <dbReference type="EMBL" id="OAF70465.1"/>
    </source>
</evidence>
<proteinExistence type="predicted"/>
<dbReference type="PROSITE" id="PS51194">
    <property type="entry name" value="HELICASE_CTER"/>
    <property type="match status" value="1"/>
</dbReference>
<feature type="domain" description="Helicase C-terminal" evidence="11">
    <location>
        <begin position="399"/>
        <end position="560"/>
    </location>
</feature>
<evidence type="ECO:0000256" key="1">
    <source>
        <dbReference type="ARBA" id="ARBA00012552"/>
    </source>
</evidence>
<dbReference type="CDD" id="cd17967">
    <property type="entry name" value="DEADc_DDX3_DDX4"/>
    <property type="match status" value="1"/>
</dbReference>
<keyword evidence="4" id="KW-0347">Helicase</keyword>
<sequence>MNQFVDDDVNDDFSKLNIDEKTIYNQPRANENDRNKNFQRGFNSNFNKQYDDYGNRNNRGRWNNSRYQKNYRNYGSNSSNDKPINHGFDEAHKFSVNKYKNNYRDNRNNNDSRGFDQRPNNHISSNEPVMTPEDPELERELFTNENVGINFGKYDDIPVKISGNNVPKPLDDFESIQLGPILNNNIRLCKYTIPTPVQKYAIPTLKSGRDIMACAQTGSGKTASFLIPILYKLSMLPEMINRYKRKRGPQNPFALVLAPTRELAIQIYEEARKVTYRSQVKPVVIYGGASQYDQSRQLSEGADLIIATPGRLIDFINRHKIYLNRIKCLCLDEADRMLDMGFEPQIREIIEASQMPGTGMRQTMMFSATFPKEIQEMASRYLNDYVYLTVGRVGSTTDNIKQELVWVEDENKLEKLMEYLPSAKDKELMLVFVEMKRGADFLEYTLFKRKYPVVALHGDKCQAERELALRKFKSGQFPVMIATAVAARGLDIPNVRYVINYDLPSDIQEYVHRIGRTGRVGNLGTAISFFNKKNGNIADGLTKLLNENNQELPMWISDVVDSNRFKAGFKNRKYQNSRFGNNDFRKQNGNNNINSNNGWNRNPSVSWWNNE</sequence>
<dbReference type="PROSITE" id="PS51195">
    <property type="entry name" value="Q_MOTIF"/>
    <property type="match status" value="1"/>
</dbReference>
<comment type="caution">
    <text evidence="13">The sequence shown here is derived from an EMBL/GenBank/DDBJ whole genome shotgun (WGS) entry which is preliminary data.</text>
</comment>
<feature type="compositionally biased region" description="Polar residues" evidence="9">
    <location>
        <begin position="67"/>
        <end position="82"/>
    </location>
</feature>
<dbReference type="SUPFAM" id="SSF52540">
    <property type="entry name" value="P-loop containing nucleoside triphosphate hydrolases"/>
    <property type="match status" value="1"/>
</dbReference>
<feature type="domain" description="Helicase ATP-binding" evidence="10">
    <location>
        <begin position="202"/>
        <end position="388"/>
    </location>
</feature>
<dbReference type="PROSITE" id="PS51192">
    <property type="entry name" value="HELICASE_ATP_BIND_1"/>
    <property type="match status" value="1"/>
</dbReference>
<evidence type="ECO:0000259" key="10">
    <source>
        <dbReference type="PROSITE" id="PS51192"/>
    </source>
</evidence>
<keyword evidence="2" id="KW-0547">Nucleotide-binding</keyword>
<dbReference type="InterPro" id="IPR014014">
    <property type="entry name" value="RNA_helicase_DEAD_Q_motif"/>
</dbReference>
<feature type="domain" description="DEAD-box RNA helicase Q" evidence="12">
    <location>
        <begin position="171"/>
        <end position="199"/>
    </location>
</feature>
<evidence type="ECO:0000259" key="11">
    <source>
        <dbReference type="PROSITE" id="PS51194"/>
    </source>
</evidence>
<dbReference type="SMART" id="SM00490">
    <property type="entry name" value="HELICc"/>
    <property type="match status" value="1"/>
</dbReference>
<feature type="region of interest" description="Disordered" evidence="9">
    <location>
        <begin position="101"/>
        <end position="133"/>
    </location>
</feature>
<feature type="compositionally biased region" description="Low complexity" evidence="9">
    <location>
        <begin position="55"/>
        <end position="66"/>
    </location>
</feature>
<dbReference type="InterPro" id="IPR011545">
    <property type="entry name" value="DEAD/DEAH_box_helicase_dom"/>
</dbReference>
<keyword evidence="5" id="KW-0067">ATP-binding</keyword>
<dbReference type="GO" id="GO:0016787">
    <property type="term" value="F:hydrolase activity"/>
    <property type="evidence" value="ECO:0007669"/>
    <property type="project" value="UniProtKB-KW"/>
</dbReference>
<accession>A0A177B893</accession>
<dbReference type="FunFam" id="3.40.50.300:FF:000397">
    <property type="entry name" value="Probable ATP-dependent RNA helicase DDX4"/>
    <property type="match status" value="1"/>
</dbReference>
<feature type="region of interest" description="Disordered" evidence="9">
    <location>
        <begin position="576"/>
        <end position="611"/>
    </location>
</feature>
<gene>
    <name evidence="13" type="ORF">A3Q56_01773</name>
</gene>
<comment type="catalytic activity">
    <reaction evidence="7">
        <text>ATP + H2O = ADP + phosphate + H(+)</text>
        <dbReference type="Rhea" id="RHEA:13065"/>
        <dbReference type="ChEBI" id="CHEBI:15377"/>
        <dbReference type="ChEBI" id="CHEBI:15378"/>
        <dbReference type="ChEBI" id="CHEBI:30616"/>
        <dbReference type="ChEBI" id="CHEBI:43474"/>
        <dbReference type="ChEBI" id="CHEBI:456216"/>
        <dbReference type="EC" id="3.6.4.13"/>
    </reaction>
</comment>
<keyword evidence="3" id="KW-0378">Hydrolase</keyword>
<feature type="compositionally biased region" description="Polar residues" evidence="9">
    <location>
        <begin position="118"/>
        <end position="128"/>
    </location>
</feature>
<evidence type="ECO:0000259" key="12">
    <source>
        <dbReference type="PROSITE" id="PS51195"/>
    </source>
</evidence>
<evidence type="ECO:0000256" key="5">
    <source>
        <dbReference type="ARBA" id="ARBA00022840"/>
    </source>
</evidence>
<dbReference type="Proteomes" id="UP000078046">
    <property type="component" value="Unassembled WGS sequence"/>
</dbReference>
<dbReference type="EC" id="3.6.4.13" evidence="1"/>
<evidence type="ECO:0000256" key="7">
    <source>
        <dbReference type="ARBA" id="ARBA00047984"/>
    </source>
</evidence>
<evidence type="ECO:0000256" key="6">
    <source>
        <dbReference type="ARBA" id="ARBA00022884"/>
    </source>
</evidence>
<keyword evidence="14" id="KW-1185">Reference proteome</keyword>
<dbReference type="Pfam" id="PF00270">
    <property type="entry name" value="DEAD"/>
    <property type="match status" value="1"/>
</dbReference>
<dbReference type="EMBL" id="LWCA01000145">
    <property type="protein sequence ID" value="OAF70465.1"/>
    <property type="molecule type" value="Genomic_DNA"/>
</dbReference>
<dbReference type="InterPro" id="IPR027417">
    <property type="entry name" value="P-loop_NTPase"/>
</dbReference>
<evidence type="ECO:0000256" key="8">
    <source>
        <dbReference type="PROSITE-ProRule" id="PRU00552"/>
    </source>
</evidence>
<dbReference type="PANTHER" id="PTHR47958">
    <property type="entry name" value="ATP-DEPENDENT RNA HELICASE DBP3"/>
    <property type="match status" value="1"/>
</dbReference>
<feature type="region of interest" description="Disordered" evidence="9">
    <location>
        <begin position="27"/>
        <end position="88"/>
    </location>
</feature>
<dbReference type="Gene3D" id="3.40.50.300">
    <property type="entry name" value="P-loop containing nucleotide triphosphate hydrolases"/>
    <property type="match status" value="2"/>
</dbReference>
<keyword evidence="6" id="KW-0694">RNA-binding</keyword>
<evidence type="ECO:0000256" key="4">
    <source>
        <dbReference type="ARBA" id="ARBA00022806"/>
    </source>
</evidence>
<evidence type="ECO:0000256" key="2">
    <source>
        <dbReference type="ARBA" id="ARBA00022741"/>
    </source>
</evidence>
<dbReference type="Pfam" id="PF00271">
    <property type="entry name" value="Helicase_C"/>
    <property type="match status" value="1"/>
</dbReference>
<dbReference type="SMART" id="SM00487">
    <property type="entry name" value="DEXDc"/>
    <property type="match status" value="1"/>
</dbReference>
<evidence type="ECO:0000256" key="9">
    <source>
        <dbReference type="SAM" id="MobiDB-lite"/>
    </source>
</evidence>
<dbReference type="OrthoDB" id="196131at2759"/>
<dbReference type="GO" id="GO:0005524">
    <property type="term" value="F:ATP binding"/>
    <property type="evidence" value="ECO:0007669"/>
    <property type="project" value="UniProtKB-KW"/>
</dbReference>
<feature type="short sequence motif" description="Q motif" evidence="8">
    <location>
        <begin position="171"/>
        <end position="199"/>
    </location>
</feature>
<reference evidence="13 14" key="1">
    <citation type="submission" date="2016-04" db="EMBL/GenBank/DDBJ databases">
        <title>The genome of Intoshia linei affirms orthonectids as highly simplified spiralians.</title>
        <authorList>
            <person name="Mikhailov K.V."/>
            <person name="Slusarev G.S."/>
            <person name="Nikitin M.A."/>
            <person name="Logacheva M.D."/>
            <person name="Penin A."/>
            <person name="Aleoshin V."/>
            <person name="Panchin Y.V."/>
        </authorList>
    </citation>
    <scope>NUCLEOTIDE SEQUENCE [LARGE SCALE GENOMIC DNA]</scope>
    <source>
        <strain evidence="13">Intl2013</strain>
        <tissue evidence="13">Whole animal</tissue>
    </source>
</reference>
<organism evidence="13 14">
    <name type="scientific">Intoshia linei</name>
    <dbReference type="NCBI Taxonomy" id="1819745"/>
    <lineage>
        <taxon>Eukaryota</taxon>
        <taxon>Metazoa</taxon>
        <taxon>Spiralia</taxon>
        <taxon>Lophotrochozoa</taxon>
        <taxon>Mesozoa</taxon>
        <taxon>Orthonectida</taxon>
        <taxon>Rhopaluridae</taxon>
        <taxon>Intoshia</taxon>
    </lineage>
</organism>
<feature type="compositionally biased region" description="Basic and acidic residues" evidence="9">
    <location>
        <begin position="102"/>
        <end position="116"/>
    </location>
</feature>
<dbReference type="GO" id="GO:0003724">
    <property type="term" value="F:RNA helicase activity"/>
    <property type="evidence" value="ECO:0007669"/>
    <property type="project" value="UniProtKB-EC"/>
</dbReference>
<evidence type="ECO:0000313" key="14">
    <source>
        <dbReference type="Proteomes" id="UP000078046"/>
    </source>
</evidence>
<feature type="compositionally biased region" description="Polar residues" evidence="9">
    <location>
        <begin position="38"/>
        <end position="48"/>
    </location>
</feature>
<dbReference type="GO" id="GO:0003723">
    <property type="term" value="F:RNA binding"/>
    <property type="evidence" value="ECO:0007669"/>
    <property type="project" value="UniProtKB-KW"/>
</dbReference>
<dbReference type="InterPro" id="IPR014001">
    <property type="entry name" value="Helicase_ATP-bd"/>
</dbReference>
<dbReference type="InterPro" id="IPR001650">
    <property type="entry name" value="Helicase_C-like"/>
</dbReference>
<name>A0A177B893_9BILA</name>
<dbReference type="InterPro" id="IPR044763">
    <property type="entry name" value="Ded1/Dbp1_DEADc"/>
</dbReference>
<evidence type="ECO:0000256" key="3">
    <source>
        <dbReference type="ARBA" id="ARBA00022801"/>
    </source>
</evidence>
<dbReference type="CDD" id="cd18787">
    <property type="entry name" value="SF2_C_DEAD"/>
    <property type="match status" value="1"/>
</dbReference>